<reference evidence="1 2" key="1">
    <citation type="submission" date="2015-09" db="EMBL/GenBank/DDBJ databases">
        <title>Trachymyrmex cornetzi WGS genome.</title>
        <authorList>
            <person name="Nygaard S."/>
            <person name="Hu H."/>
            <person name="Boomsma J."/>
            <person name="Zhang G."/>
        </authorList>
    </citation>
    <scope>NUCLEOTIDE SEQUENCE [LARGE SCALE GENOMIC DNA]</scope>
    <source>
        <strain evidence="1">Tcor2-1</strain>
        <tissue evidence="1">Whole body</tissue>
    </source>
</reference>
<dbReference type="AlphaFoldDB" id="A0A151JCD2"/>
<gene>
    <name evidence="1" type="ORF">ALC57_04980</name>
</gene>
<name>A0A151JCD2_9HYME</name>
<dbReference type="STRING" id="471704.A0A151JCD2"/>
<sequence length="120" mass="13918">MIIQNHVIIINTYMNFDGPNEMIKILYTRKLLDVIILREKNENIVMFNANFYDMFSTCGIPPGVINLLSHENTSTPEPKLCLEDYTTYANKYFLKGILIGTYVVPFTRLSIPKRIIIPCR</sequence>
<organism evidence="1 2">
    <name type="scientific">Trachymyrmex cornetzi</name>
    <dbReference type="NCBI Taxonomy" id="471704"/>
    <lineage>
        <taxon>Eukaryota</taxon>
        <taxon>Metazoa</taxon>
        <taxon>Ecdysozoa</taxon>
        <taxon>Arthropoda</taxon>
        <taxon>Hexapoda</taxon>
        <taxon>Insecta</taxon>
        <taxon>Pterygota</taxon>
        <taxon>Neoptera</taxon>
        <taxon>Endopterygota</taxon>
        <taxon>Hymenoptera</taxon>
        <taxon>Apocrita</taxon>
        <taxon>Aculeata</taxon>
        <taxon>Formicoidea</taxon>
        <taxon>Formicidae</taxon>
        <taxon>Myrmicinae</taxon>
        <taxon>Trachymyrmex</taxon>
    </lineage>
</organism>
<evidence type="ECO:0000313" key="1">
    <source>
        <dbReference type="EMBL" id="KYN22615.1"/>
    </source>
</evidence>
<dbReference type="Proteomes" id="UP000078492">
    <property type="component" value="Unassembled WGS sequence"/>
</dbReference>
<keyword evidence="2" id="KW-1185">Reference proteome</keyword>
<proteinExistence type="predicted"/>
<accession>A0A151JCD2</accession>
<dbReference type="EMBL" id="KQ979105">
    <property type="protein sequence ID" value="KYN22615.1"/>
    <property type="molecule type" value="Genomic_DNA"/>
</dbReference>
<evidence type="ECO:0000313" key="2">
    <source>
        <dbReference type="Proteomes" id="UP000078492"/>
    </source>
</evidence>
<protein>
    <submittedName>
        <fullName evidence="1">Uncharacterized protein</fullName>
    </submittedName>
</protein>